<evidence type="ECO:0000256" key="5">
    <source>
        <dbReference type="SAM" id="MobiDB-lite"/>
    </source>
</evidence>
<dbReference type="SUPFAM" id="SSF47113">
    <property type="entry name" value="Histone-fold"/>
    <property type="match status" value="1"/>
</dbReference>
<dbReference type="GO" id="GO:0003682">
    <property type="term" value="F:chromatin binding"/>
    <property type="evidence" value="ECO:0007669"/>
    <property type="project" value="TreeGrafter"/>
</dbReference>
<dbReference type="GO" id="GO:0031297">
    <property type="term" value="P:replication fork processing"/>
    <property type="evidence" value="ECO:0007669"/>
    <property type="project" value="TreeGrafter"/>
</dbReference>
<evidence type="ECO:0000256" key="1">
    <source>
        <dbReference type="ARBA" id="ARBA00006612"/>
    </source>
</evidence>
<dbReference type="Gene3D" id="1.10.20.10">
    <property type="entry name" value="Histone, subunit A"/>
    <property type="match status" value="1"/>
</dbReference>
<evidence type="ECO:0000313" key="6">
    <source>
        <dbReference type="EMBL" id="MBA0703650.1"/>
    </source>
</evidence>
<dbReference type="GO" id="GO:0046982">
    <property type="term" value="F:protein heterodimerization activity"/>
    <property type="evidence" value="ECO:0007669"/>
    <property type="project" value="InterPro"/>
</dbReference>
<name>A0A7J8YWC7_9ROSI</name>
<dbReference type="GO" id="GO:0000712">
    <property type="term" value="P:resolution of meiotic recombination intermediates"/>
    <property type="evidence" value="ECO:0007669"/>
    <property type="project" value="TreeGrafter"/>
</dbReference>
<dbReference type="PANTHER" id="PTHR22980">
    <property type="entry name" value="CORTISTATIN"/>
    <property type="match status" value="1"/>
</dbReference>
<dbReference type="GO" id="GO:0006281">
    <property type="term" value="P:DNA repair"/>
    <property type="evidence" value="ECO:0007669"/>
    <property type="project" value="UniProtKB-KW"/>
</dbReference>
<gene>
    <name evidence="6" type="ORF">Golax_015959</name>
</gene>
<keyword evidence="7" id="KW-1185">Reference proteome</keyword>
<protein>
    <recommendedName>
        <fullName evidence="8">Centromere protein S</fullName>
    </recommendedName>
</protein>
<evidence type="ECO:0000256" key="2">
    <source>
        <dbReference type="ARBA" id="ARBA00022763"/>
    </source>
</evidence>
<evidence type="ECO:0000313" key="7">
    <source>
        <dbReference type="Proteomes" id="UP000593574"/>
    </source>
</evidence>
<feature type="compositionally biased region" description="Basic and acidic residues" evidence="5">
    <location>
        <begin position="1"/>
        <end position="11"/>
    </location>
</feature>
<dbReference type="Pfam" id="PF15630">
    <property type="entry name" value="CENP-S"/>
    <property type="match status" value="1"/>
</dbReference>
<comment type="similarity">
    <text evidence="1">Belongs to the TAF9 family. CENP-S/MHF1 subfamily.</text>
</comment>
<feature type="region of interest" description="Disordered" evidence="5">
    <location>
        <begin position="1"/>
        <end position="23"/>
    </location>
</feature>
<dbReference type="InterPro" id="IPR029003">
    <property type="entry name" value="CENP-S/Mhf1"/>
</dbReference>
<feature type="compositionally biased region" description="Acidic residues" evidence="5">
    <location>
        <begin position="12"/>
        <end position="22"/>
    </location>
</feature>
<keyword evidence="2" id="KW-0227">DNA damage</keyword>
<sequence>MEVDEDNRSDFEKEEEEEDDSVSDLLRDRFRLSAISIAESEAKRSGMEISPPIVACIADLAFKYIGQLAKDLELFAHHAGRKSVTMTDVIVSGECIMSNNAFGTHRNEHLAASLRSISYQ</sequence>
<evidence type="ECO:0000256" key="3">
    <source>
        <dbReference type="ARBA" id="ARBA00023125"/>
    </source>
</evidence>
<dbReference type="GO" id="GO:0003677">
    <property type="term" value="F:DNA binding"/>
    <property type="evidence" value="ECO:0007669"/>
    <property type="project" value="UniProtKB-KW"/>
</dbReference>
<reference evidence="6 7" key="1">
    <citation type="journal article" date="2019" name="Genome Biol. Evol.">
        <title>Insights into the evolution of the New World diploid cottons (Gossypium, subgenus Houzingenia) based on genome sequencing.</title>
        <authorList>
            <person name="Grover C.E."/>
            <person name="Arick M.A. 2nd"/>
            <person name="Thrash A."/>
            <person name="Conover J.L."/>
            <person name="Sanders W.S."/>
            <person name="Peterson D.G."/>
            <person name="Frelichowski J.E."/>
            <person name="Scheffler J.A."/>
            <person name="Scheffler B.E."/>
            <person name="Wendel J.F."/>
        </authorList>
    </citation>
    <scope>NUCLEOTIDE SEQUENCE [LARGE SCALE GENOMIC DNA]</scope>
    <source>
        <strain evidence="6">4</strain>
        <tissue evidence="6">Leaf</tissue>
    </source>
</reference>
<proteinExistence type="inferred from homology"/>
<keyword evidence="3" id="KW-0238">DNA-binding</keyword>
<dbReference type="PANTHER" id="PTHR22980:SF0">
    <property type="entry name" value="CENTROMERE PROTEIN S"/>
    <property type="match status" value="1"/>
</dbReference>
<dbReference type="GO" id="GO:0071821">
    <property type="term" value="C:FANCM-MHF complex"/>
    <property type="evidence" value="ECO:0007669"/>
    <property type="project" value="InterPro"/>
</dbReference>
<dbReference type="Proteomes" id="UP000593574">
    <property type="component" value="Unassembled WGS sequence"/>
</dbReference>
<dbReference type="InterPro" id="IPR009072">
    <property type="entry name" value="Histone-fold"/>
</dbReference>
<dbReference type="CDD" id="cd22919">
    <property type="entry name" value="HFD_CENP-S"/>
    <property type="match status" value="1"/>
</dbReference>
<organism evidence="6 7">
    <name type="scientific">Gossypium laxum</name>
    <dbReference type="NCBI Taxonomy" id="34288"/>
    <lineage>
        <taxon>Eukaryota</taxon>
        <taxon>Viridiplantae</taxon>
        <taxon>Streptophyta</taxon>
        <taxon>Embryophyta</taxon>
        <taxon>Tracheophyta</taxon>
        <taxon>Spermatophyta</taxon>
        <taxon>Magnoliopsida</taxon>
        <taxon>eudicotyledons</taxon>
        <taxon>Gunneridae</taxon>
        <taxon>Pentapetalae</taxon>
        <taxon>rosids</taxon>
        <taxon>malvids</taxon>
        <taxon>Malvales</taxon>
        <taxon>Malvaceae</taxon>
        <taxon>Malvoideae</taxon>
        <taxon>Gossypium</taxon>
    </lineage>
</organism>
<dbReference type="AlphaFoldDB" id="A0A7J8YWC7"/>
<evidence type="ECO:0008006" key="8">
    <source>
        <dbReference type="Google" id="ProtNLM"/>
    </source>
</evidence>
<dbReference type="EMBL" id="JABEZV010000001">
    <property type="protein sequence ID" value="MBA0703650.1"/>
    <property type="molecule type" value="Genomic_DNA"/>
</dbReference>
<accession>A0A7J8YWC7</accession>
<comment type="caution">
    <text evidence="6">The sequence shown here is derived from an EMBL/GenBank/DDBJ whole genome shotgun (WGS) entry which is preliminary data.</text>
</comment>
<evidence type="ECO:0000256" key="4">
    <source>
        <dbReference type="ARBA" id="ARBA00023204"/>
    </source>
</evidence>
<keyword evidence="4" id="KW-0234">DNA repair</keyword>